<evidence type="ECO:0000256" key="8">
    <source>
        <dbReference type="ARBA" id="ARBA00023209"/>
    </source>
</evidence>
<evidence type="ECO:0000256" key="5">
    <source>
        <dbReference type="ARBA" id="ARBA00023002"/>
    </source>
</evidence>
<evidence type="ECO:0000313" key="10">
    <source>
        <dbReference type="EMBL" id="MBC8530095.1"/>
    </source>
</evidence>
<keyword evidence="3" id="KW-0479">Metal-binding</keyword>
<keyword evidence="11" id="KW-1185">Reference proteome</keyword>
<keyword evidence="5" id="KW-0560">Oxidoreductase</keyword>
<evidence type="ECO:0000256" key="1">
    <source>
        <dbReference type="ARBA" id="ARBA00022490"/>
    </source>
</evidence>
<dbReference type="PANTHER" id="PTHR43616">
    <property type="entry name" value="GLYCEROL DEHYDROGENASE"/>
    <property type="match status" value="1"/>
</dbReference>
<evidence type="ECO:0000256" key="4">
    <source>
        <dbReference type="ARBA" id="ARBA00022857"/>
    </source>
</evidence>
<keyword evidence="4" id="KW-0521">NADP</keyword>
<sequence length="447" mass="48276">MMEKGLQLEQYLNRQWACSCGKTHATHLKAVAIRPGAVNDVPEILKSVGCARPFVLYDETTYQAAGALLQSALEGAGVAYTAYILPYAEPVPDEKVLGQILFNFDAACDLLLAVGTGTLNDLAKYVSFKMSKPYAVVATAPSMDGFVSSVAALMENHMKVTYPAHVPCAVIGDTDILKAAPMEMIASGVGDILGKYTCLCDWAMAREIEGEYYCPELVAIMRQAIDYVVQLAPRVPARDPEAIAGVMEALVLSGIAMAFAGNSRPASGSEHHLSHYWELQFLAQGRKAVLHGIKVGIGTVAVLRMYEWLFARKIDFEAAKAGALAFDEEAWRERMRALYGEGAQAVLDLEAATHKNGPEAVGAQLNAMAEKWDALQEIAVQLPPSGEIARILQLLGAPVAPQQVGVDEQMFADSVVAAKELRNRFGLLQMLFDLNLSRQAAQAALES</sequence>
<dbReference type="Proteomes" id="UP000654279">
    <property type="component" value="Unassembled WGS sequence"/>
</dbReference>
<keyword evidence="8" id="KW-0594">Phospholipid biosynthesis</keyword>
<dbReference type="InterPro" id="IPR032837">
    <property type="entry name" value="G1PDH"/>
</dbReference>
<evidence type="ECO:0000256" key="2">
    <source>
        <dbReference type="ARBA" id="ARBA00022516"/>
    </source>
</evidence>
<dbReference type="GO" id="GO:0046872">
    <property type="term" value="F:metal ion binding"/>
    <property type="evidence" value="ECO:0007669"/>
    <property type="project" value="UniProtKB-KW"/>
</dbReference>
<organism evidence="10 11">
    <name type="scientific">Luoshenia tenuis</name>
    <dbReference type="NCBI Taxonomy" id="2763654"/>
    <lineage>
        <taxon>Bacteria</taxon>
        <taxon>Bacillati</taxon>
        <taxon>Bacillota</taxon>
        <taxon>Clostridia</taxon>
        <taxon>Christensenellales</taxon>
        <taxon>Christensenellaceae</taxon>
        <taxon>Luoshenia</taxon>
    </lineage>
</organism>
<comment type="caution">
    <text evidence="10">The sequence shown here is derived from an EMBL/GenBank/DDBJ whole genome shotgun (WGS) entry which is preliminary data.</text>
</comment>
<dbReference type="Gene3D" id="3.40.50.1970">
    <property type="match status" value="1"/>
</dbReference>
<name>A0A926D0G3_9FIRM</name>
<dbReference type="InterPro" id="IPR016205">
    <property type="entry name" value="Glycerol_DH"/>
</dbReference>
<dbReference type="GO" id="GO:0008654">
    <property type="term" value="P:phospholipid biosynthetic process"/>
    <property type="evidence" value="ECO:0007669"/>
    <property type="project" value="UniProtKB-KW"/>
</dbReference>
<reference evidence="10" key="1">
    <citation type="submission" date="2020-08" db="EMBL/GenBank/DDBJ databases">
        <title>Genome public.</title>
        <authorList>
            <person name="Liu C."/>
            <person name="Sun Q."/>
        </authorList>
    </citation>
    <scope>NUCLEOTIDE SEQUENCE</scope>
    <source>
        <strain evidence="10">NSJ-44</strain>
    </source>
</reference>
<dbReference type="Gene3D" id="1.20.1090.10">
    <property type="entry name" value="Dehydroquinate synthase-like - alpha domain"/>
    <property type="match status" value="1"/>
</dbReference>
<dbReference type="PANTHER" id="PTHR43616:SF5">
    <property type="entry name" value="GLYCEROL DEHYDROGENASE 1"/>
    <property type="match status" value="1"/>
</dbReference>
<keyword evidence="2" id="KW-0444">Lipid biosynthesis</keyword>
<dbReference type="RefSeq" id="WP_249285845.1">
    <property type="nucleotide sequence ID" value="NZ_JACRSO010000006.1"/>
</dbReference>
<dbReference type="Pfam" id="PF13685">
    <property type="entry name" value="Fe-ADH_2"/>
    <property type="match status" value="1"/>
</dbReference>
<evidence type="ECO:0000256" key="7">
    <source>
        <dbReference type="ARBA" id="ARBA00023098"/>
    </source>
</evidence>
<keyword evidence="7" id="KW-0443">Lipid metabolism</keyword>
<keyword evidence="9" id="KW-1208">Phospholipid metabolism</keyword>
<proteinExistence type="predicted"/>
<keyword evidence="1" id="KW-0963">Cytoplasm</keyword>
<evidence type="ECO:0000313" key="11">
    <source>
        <dbReference type="Proteomes" id="UP000654279"/>
    </source>
</evidence>
<dbReference type="AlphaFoldDB" id="A0A926D0G3"/>
<evidence type="ECO:0000256" key="3">
    <source>
        <dbReference type="ARBA" id="ARBA00022723"/>
    </source>
</evidence>
<accession>A0A926D0G3</accession>
<dbReference type="GO" id="GO:0016614">
    <property type="term" value="F:oxidoreductase activity, acting on CH-OH group of donors"/>
    <property type="evidence" value="ECO:0007669"/>
    <property type="project" value="InterPro"/>
</dbReference>
<evidence type="ECO:0000256" key="6">
    <source>
        <dbReference type="ARBA" id="ARBA00023027"/>
    </source>
</evidence>
<gene>
    <name evidence="10" type="ORF">H8699_11700</name>
</gene>
<evidence type="ECO:0000256" key="9">
    <source>
        <dbReference type="ARBA" id="ARBA00023264"/>
    </source>
</evidence>
<dbReference type="CDD" id="cd08175">
    <property type="entry name" value="G1PDH"/>
    <property type="match status" value="1"/>
</dbReference>
<protein>
    <submittedName>
        <fullName evidence="10">Sn-glycerol-1-phosphate dehydrogenase</fullName>
    </submittedName>
</protein>
<keyword evidence="6" id="KW-0520">NAD</keyword>
<dbReference type="SUPFAM" id="SSF56796">
    <property type="entry name" value="Dehydroquinate synthase-like"/>
    <property type="match status" value="1"/>
</dbReference>
<dbReference type="EMBL" id="JACRSO010000006">
    <property type="protein sequence ID" value="MBC8530095.1"/>
    <property type="molecule type" value="Genomic_DNA"/>
</dbReference>